<reference evidence="1 2" key="2">
    <citation type="submission" date="2020-06" db="EMBL/GenBank/DDBJ databases">
        <title>Antribacter stalactiti gen. nov., sp. nov., a new member of the family Nacardiaceae isolated from a cave.</title>
        <authorList>
            <person name="Kim I.S."/>
        </authorList>
    </citation>
    <scope>NUCLEOTIDE SEQUENCE [LARGE SCALE GENOMIC DNA]</scope>
    <source>
        <strain evidence="1 2">YC2-7</strain>
    </source>
</reference>
<dbReference type="Proteomes" id="UP000535543">
    <property type="component" value="Unassembled WGS sequence"/>
</dbReference>
<sequence length="227" mass="25036">MITPFRDPGIADGEKSVYSIKVGDAPATGQLTSIVEHDGDEAYVASINTGSDDQYSMKVEQRIQRSKGSLVMESYKAASLFAGKVVSREEGYFVDTQHLQFGGEVGPFPSGTMPLLSAATLLRGLDFQRGSKAKYDLWLAFSVVWPLEVKVEKRTTMKIGAGSFDAWQVRIRPSFNHINGLLDKVVAGFLPPFILHMDAHGSHRMLRFSFPSGPLPWNPRCVLELEA</sequence>
<name>A0A848KCS3_9NOCA</name>
<reference evidence="1 2" key="1">
    <citation type="submission" date="2019-05" db="EMBL/GenBank/DDBJ databases">
        <authorList>
            <person name="Lee S.D."/>
        </authorList>
    </citation>
    <scope>NUCLEOTIDE SEQUENCE [LARGE SCALE GENOMIC DNA]</scope>
    <source>
        <strain evidence="1 2">YC2-7</strain>
    </source>
</reference>
<comment type="caution">
    <text evidence="1">The sequence shown here is derived from an EMBL/GenBank/DDBJ whole genome shotgun (WGS) entry which is preliminary data.</text>
</comment>
<evidence type="ECO:0000313" key="1">
    <source>
        <dbReference type="EMBL" id="NMN95506.1"/>
    </source>
</evidence>
<protein>
    <submittedName>
        <fullName evidence="1">DUF3108 domain-containing protein</fullName>
    </submittedName>
</protein>
<gene>
    <name evidence="1" type="ORF">FGL95_10730</name>
</gene>
<dbReference type="EMBL" id="VCQU01000003">
    <property type="protein sequence ID" value="NMN95506.1"/>
    <property type="molecule type" value="Genomic_DNA"/>
</dbReference>
<evidence type="ECO:0000313" key="2">
    <source>
        <dbReference type="Proteomes" id="UP000535543"/>
    </source>
</evidence>
<accession>A0A848KCS3</accession>
<keyword evidence="2" id="KW-1185">Reference proteome</keyword>
<organism evidence="1 2">
    <name type="scientific">Antrihabitans stalactiti</name>
    <dbReference type="NCBI Taxonomy" id="2584121"/>
    <lineage>
        <taxon>Bacteria</taxon>
        <taxon>Bacillati</taxon>
        <taxon>Actinomycetota</taxon>
        <taxon>Actinomycetes</taxon>
        <taxon>Mycobacteriales</taxon>
        <taxon>Nocardiaceae</taxon>
        <taxon>Antrihabitans</taxon>
    </lineage>
</organism>
<dbReference type="AlphaFoldDB" id="A0A848KCS3"/>
<proteinExistence type="predicted"/>
<dbReference type="RefSeq" id="WP_169586443.1">
    <property type="nucleotide sequence ID" value="NZ_VCQU01000003.1"/>
</dbReference>